<dbReference type="Gene3D" id="3.40.50.2020">
    <property type="match status" value="1"/>
</dbReference>
<dbReference type="PANTHER" id="PTHR47505:SF1">
    <property type="entry name" value="DNA UTILIZATION PROTEIN YHGH"/>
    <property type="match status" value="1"/>
</dbReference>
<sequence length="312" mass="32234">MAGRPTGPLAAVRGWARTLARLLVPVECPGCGTRDVALCPACAGALRTAPARREADAPRLDRMDGTSPLPVWALAPYAGPLRGIVVAWKDKGRHDLSRDVEAAAYRAGRAVAPWVRDVVGQVGGPWAGAPSRVLVVPAPSSAAARRARGAEPVQGLARAVARGLVDAGVDAVAAPVLAQRGRRGRDQVGLGSRSRGARLQGVRVTRGAARRGLPRPGATCLLVDDVLTTGATLAACEQALEDAGADVLGAVVLAATPPPRRGDTPPEVHLPQMLPLPTGRVNLGTSRHGERLVGDPCGHRAIDPRQGPRAGR</sequence>
<dbReference type="CDD" id="cd06223">
    <property type="entry name" value="PRTases_typeI"/>
    <property type="match status" value="1"/>
</dbReference>
<dbReference type="Proteomes" id="UP000633601">
    <property type="component" value="Unassembled WGS sequence"/>
</dbReference>
<feature type="compositionally biased region" description="Basic and acidic residues" evidence="2">
    <location>
        <begin position="287"/>
        <end position="303"/>
    </location>
</feature>
<evidence type="ECO:0000313" key="4">
    <source>
        <dbReference type="EMBL" id="MBD7999166.1"/>
    </source>
</evidence>
<feature type="region of interest" description="Disordered" evidence="2">
    <location>
        <begin position="257"/>
        <end position="312"/>
    </location>
</feature>
<accession>A0ABR8V4D1</accession>
<dbReference type="InterPro" id="IPR029057">
    <property type="entry name" value="PRTase-like"/>
</dbReference>
<proteinExistence type="inferred from homology"/>
<evidence type="ECO:0000256" key="2">
    <source>
        <dbReference type="SAM" id="MobiDB-lite"/>
    </source>
</evidence>
<dbReference type="InterPro" id="IPR051910">
    <property type="entry name" value="ComF/GntX_DNA_util-trans"/>
</dbReference>
<name>A0ABR8V4D1_9CELL</name>
<dbReference type="InterPro" id="IPR000836">
    <property type="entry name" value="PRTase_dom"/>
</dbReference>
<dbReference type="EMBL" id="JACSQE010000008">
    <property type="protein sequence ID" value="MBD7999166.1"/>
    <property type="molecule type" value="Genomic_DNA"/>
</dbReference>
<organism evidence="4 5">
    <name type="scientific">Oerskovia gallyi</name>
    <dbReference type="NCBI Taxonomy" id="2762226"/>
    <lineage>
        <taxon>Bacteria</taxon>
        <taxon>Bacillati</taxon>
        <taxon>Actinomycetota</taxon>
        <taxon>Actinomycetes</taxon>
        <taxon>Micrococcales</taxon>
        <taxon>Cellulomonadaceae</taxon>
        <taxon>Oerskovia</taxon>
    </lineage>
</organism>
<reference evidence="4 5" key="1">
    <citation type="submission" date="2020-08" db="EMBL/GenBank/DDBJ databases">
        <title>A Genomic Blueprint of the Chicken Gut Microbiome.</title>
        <authorList>
            <person name="Gilroy R."/>
            <person name="Ravi A."/>
            <person name="Getino M."/>
            <person name="Pursley I."/>
            <person name="Horton D.L."/>
            <person name="Alikhan N.-F."/>
            <person name="Baker D."/>
            <person name="Gharbi K."/>
            <person name="Hall N."/>
            <person name="Watson M."/>
            <person name="Adriaenssens E.M."/>
            <person name="Foster-Nyarko E."/>
            <person name="Jarju S."/>
            <person name="Secka A."/>
            <person name="Antonio M."/>
            <person name="Oren A."/>
            <person name="Chaudhuri R."/>
            <person name="La Ragione R.M."/>
            <person name="Hildebrand F."/>
            <person name="Pallen M.J."/>
        </authorList>
    </citation>
    <scope>NUCLEOTIDE SEQUENCE [LARGE SCALE GENOMIC DNA]</scope>
    <source>
        <strain evidence="4 5">Sa2CUA8</strain>
    </source>
</reference>
<comment type="similarity">
    <text evidence="1">Belongs to the ComF/GntX family.</text>
</comment>
<dbReference type="SUPFAM" id="SSF53271">
    <property type="entry name" value="PRTase-like"/>
    <property type="match status" value="1"/>
</dbReference>
<feature type="domain" description="Phosphoribosyltransferase" evidence="3">
    <location>
        <begin position="214"/>
        <end position="257"/>
    </location>
</feature>
<protein>
    <submittedName>
        <fullName evidence="4">ComF family protein</fullName>
    </submittedName>
</protein>
<evidence type="ECO:0000256" key="1">
    <source>
        <dbReference type="ARBA" id="ARBA00008007"/>
    </source>
</evidence>
<evidence type="ECO:0000313" key="5">
    <source>
        <dbReference type="Proteomes" id="UP000633601"/>
    </source>
</evidence>
<dbReference type="PANTHER" id="PTHR47505">
    <property type="entry name" value="DNA UTILIZATION PROTEIN YHGH"/>
    <property type="match status" value="1"/>
</dbReference>
<keyword evidence="5" id="KW-1185">Reference proteome</keyword>
<comment type="caution">
    <text evidence="4">The sequence shown here is derived from an EMBL/GenBank/DDBJ whole genome shotgun (WGS) entry which is preliminary data.</text>
</comment>
<dbReference type="Pfam" id="PF00156">
    <property type="entry name" value="Pribosyltran"/>
    <property type="match status" value="1"/>
</dbReference>
<gene>
    <name evidence="4" type="ORF">H9640_11445</name>
</gene>
<evidence type="ECO:0000259" key="3">
    <source>
        <dbReference type="Pfam" id="PF00156"/>
    </source>
</evidence>